<sequence length="166" mass="17770">MPGPREPGEGGLERVQSDVLADQTAFSIESDDDDLPPLSSFCGRPRQNPTAPSSTISAPVGHNSAPAPQNARDFTSSAFASKTTTAATAAASTAKPSRKSDVRKAGQPAKQQAKLNDGVFGMRTTKKVYKPRKSNPGYFREMDVPEEEAEQDQELSLIDLTGEPDY</sequence>
<evidence type="ECO:0000313" key="2">
    <source>
        <dbReference type="EMBL" id="KAK7948368.1"/>
    </source>
</evidence>
<reference evidence="2 3" key="1">
    <citation type="submission" date="2023-01" db="EMBL/GenBank/DDBJ databases">
        <title>Analysis of 21 Apiospora genomes using comparative genomics revels a genus with tremendous synthesis potential of carbohydrate active enzymes and secondary metabolites.</title>
        <authorList>
            <person name="Sorensen T."/>
        </authorList>
    </citation>
    <scope>NUCLEOTIDE SEQUENCE [LARGE SCALE GENOMIC DNA]</scope>
    <source>
        <strain evidence="2 3">CBS 24483</strain>
    </source>
</reference>
<comment type="caution">
    <text evidence="2">The sequence shown here is derived from an EMBL/GenBank/DDBJ whole genome shotgun (WGS) entry which is preliminary data.</text>
</comment>
<feature type="compositionally biased region" description="Polar residues" evidence="1">
    <location>
        <begin position="47"/>
        <end position="57"/>
    </location>
</feature>
<dbReference type="Proteomes" id="UP001391051">
    <property type="component" value="Unassembled WGS sequence"/>
</dbReference>
<feature type="region of interest" description="Disordered" evidence="1">
    <location>
        <begin position="1"/>
        <end position="166"/>
    </location>
</feature>
<feature type="compositionally biased region" description="Low complexity" evidence="1">
    <location>
        <begin position="74"/>
        <end position="95"/>
    </location>
</feature>
<dbReference type="RefSeq" id="XP_066697874.1">
    <property type="nucleotide sequence ID" value="XM_066845476.1"/>
</dbReference>
<feature type="compositionally biased region" description="Acidic residues" evidence="1">
    <location>
        <begin position="144"/>
        <end position="153"/>
    </location>
</feature>
<protein>
    <submittedName>
        <fullName evidence="2">Uncharacterized protein</fullName>
    </submittedName>
</protein>
<gene>
    <name evidence="2" type="ORF">PG986_009254</name>
</gene>
<feature type="compositionally biased region" description="Basic residues" evidence="1">
    <location>
        <begin position="124"/>
        <end position="133"/>
    </location>
</feature>
<keyword evidence="3" id="KW-1185">Reference proteome</keyword>
<name>A0ABR1Q788_9PEZI</name>
<evidence type="ECO:0000313" key="3">
    <source>
        <dbReference type="Proteomes" id="UP001391051"/>
    </source>
</evidence>
<dbReference type="GeneID" id="92078538"/>
<dbReference type="EMBL" id="JAQQWE010000006">
    <property type="protein sequence ID" value="KAK7948368.1"/>
    <property type="molecule type" value="Genomic_DNA"/>
</dbReference>
<feature type="compositionally biased region" description="Basic and acidic residues" evidence="1">
    <location>
        <begin position="1"/>
        <end position="16"/>
    </location>
</feature>
<proteinExistence type="predicted"/>
<organism evidence="2 3">
    <name type="scientific">Apiospora aurea</name>
    <dbReference type="NCBI Taxonomy" id="335848"/>
    <lineage>
        <taxon>Eukaryota</taxon>
        <taxon>Fungi</taxon>
        <taxon>Dikarya</taxon>
        <taxon>Ascomycota</taxon>
        <taxon>Pezizomycotina</taxon>
        <taxon>Sordariomycetes</taxon>
        <taxon>Xylariomycetidae</taxon>
        <taxon>Amphisphaeriales</taxon>
        <taxon>Apiosporaceae</taxon>
        <taxon>Apiospora</taxon>
    </lineage>
</organism>
<accession>A0ABR1Q788</accession>
<evidence type="ECO:0000256" key="1">
    <source>
        <dbReference type="SAM" id="MobiDB-lite"/>
    </source>
</evidence>